<dbReference type="Pfam" id="PF12854">
    <property type="entry name" value="PPR_1"/>
    <property type="match status" value="1"/>
</dbReference>
<dbReference type="Gramene" id="OMO96625">
    <property type="protein sequence ID" value="OMO96625"/>
    <property type="gene ID" value="CCACVL1_04857"/>
</dbReference>
<feature type="repeat" description="PPR" evidence="3">
    <location>
        <begin position="342"/>
        <end position="376"/>
    </location>
</feature>
<dbReference type="OrthoDB" id="185373at2759"/>
<feature type="repeat" description="PPR" evidence="3">
    <location>
        <begin position="307"/>
        <end position="341"/>
    </location>
</feature>
<name>A0A1R3JP77_COCAP</name>
<evidence type="ECO:0000313" key="5">
    <source>
        <dbReference type="Proteomes" id="UP000188268"/>
    </source>
</evidence>
<dbReference type="InterPro" id="IPR002885">
    <property type="entry name" value="PPR_rpt"/>
</dbReference>
<evidence type="ECO:0000256" key="2">
    <source>
        <dbReference type="ARBA" id="ARBA00022737"/>
    </source>
</evidence>
<dbReference type="AlphaFoldDB" id="A0A1R3JP77"/>
<reference evidence="4 5" key="1">
    <citation type="submission" date="2013-09" db="EMBL/GenBank/DDBJ databases">
        <title>Corchorus capsularis genome sequencing.</title>
        <authorList>
            <person name="Alam M."/>
            <person name="Haque M.S."/>
            <person name="Islam M.S."/>
            <person name="Emdad E.M."/>
            <person name="Islam M.M."/>
            <person name="Ahmed B."/>
            <person name="Halim A."/>
            <person name="Hossen Q.M.M."/>
            <person name="Hossain M.Z."/>
            <person name="Ahmed R."/>
            <person name="Khan M.M."/>
            <person name="Islam R."/>
            <person name="Rashid M.M."/>
            <person name="Khan S.A."/>
            <person name="Rahman M.S."/>
            <person name="Alam M."/>
        </authorList>
    </citation>
    <scope>NUCLEOTIDE SEQUENCE [LARGE SCALE GENOMIC DNA]</scope>
    <source>
        <strain evidence="5">cv. CVL-1</strain>
        <tissue evidence="4">Whole seedling</tissue>
    </source>
</reference>
<dbReference type="GO" id="GO:0003729">
    <property type="term" value="F:mRNA binding"/>
    <property type="evidence" value="ECO:0007669"/>
    <property type="project" value="TreeGrafter"/>
</dbReference>
<evidence type="ECO:0000256" key="1">
    <source>
        <dbReference type="ARBA" id="ARBA00007626"/>
    </source>
</evidence>
<evidence type="ECO:0000256" key="3">
    <source>
        <dbReference type="PROSITE-ProRule" id="PRU00708"/>
    </source>
</evidence>
<keyword evidence="2" id="KW-0677">Repeat</keyword>
<dbReference type="Gene3D" id="1.25.40.10">
    <property type="entry name" value="Tetratricopeptide repeat domain"/>
    <property type="match status" value="3"/>
</dbReference>
<dbReference type="PANTHER" id="PTHR47933">
    <property type="entry name" value="PENTATRICOPEPTIDE REPEAT-CONTAINING PROTEIN 1, MITOCHONDRIAL"/>
    <property type="match status" value="1"/>
</dbReference>
<accession>A0A1R3JP77</accession>
<dbReference type="PROSITE" id="PS51375">
    <property type="entry name" value="PPR"/>
    <property type="match status" value="4"/>
</dbReference>
<dbReference type="Pfam" id="PF13041">
    <property type="entry name" value="PPR_2"/>
    <property type="match status" value="3"/>
</dbReference>
<evidence type="ECO:0008006" key="6">
    <source>
        <dbReference type="Google" id="ProtNLM"/>
    </source>
</evidence>
<evidence type="ECO:0000313" key="4">
    <source>
        <dbReference type="EMBL" id="OMO96625.1"/>
    </source>
</evidence>
<comment type="caution">
    <text evidence="4">The sequence shown here is derived from an EMBL/GenBank/DDBJ whole genome shotgun (WGS) entry which is preliminary data.</text>
</comment>
<dbReference type="NCBIfam" id="TIGR00756">
    <property type="entry name" value="PPR"/>
    <property type="match status" value="3"/>
</dbReference>
<gene>
    <name evidence="4" type="ORF">CCACVL1_04857</name>
</gene>
<dbReference type="PANTHER" id="PTHR47933:SF11">
    <property type="entry name" value="PENTATRICOPEPTIDE REPEAT-CONTAINING PROTEIN 2"/>
    <property type="match status" value="1"/>
</dbReference>
<dbReference type="EMBL" id="AWWV01007401">
    <property type="protein sequence ID" value="OMO96625.1"/>
    <property type="molecule type" value="Genomic_DNA"/>
</dbReference>
<comment type="similarity">
    <text evidence="1">Belongs to the PPR family. P subfamily.</text>
</comment>
<dbReference type="OMA" id="NMFERTI"/>
<protein>
    <recommendedName>
        <fullName evidence="6">Pentacotripeptide-repeat region of PRORP domain-containing protein</fullName>
    </recommendedName>
</protein>
<dbReference type="InterPro" id="IPR011990">
    <property type="entry name" value="TPR-like_helical_dom_sf"/>
</dbReference>
<organism evidence="4 5">
    <name type="scientific">Corchorus capsularis</name>
    <name type="common">Jute</name>
    <dbReference type="NCBI Taxonomy" id="210143"/>
    <lineage>
        <taxon>Eukaryota</taxon>
        <taxon>Viridiplantae</taxon>
        <taxon>Streptophyta</taxon>
        <taxon>Embryophyta</taxon>
        <taxon>Tracheophyta</taxon>
        <taxon>Spermatophyta</taxon>
        <taxon>Magnoliopsida</taxon>
        <taxon>eudicotyledons</taxon>
        <taxon>Gunneridae</taxon>
        <taxon>Pentapetalae</taxon>
        <taxon>rosids</taxon>
        <taxon>malvids</taxon>
        <taxon>Malvales</taxon>
        <taxon>Malvaceae</taxon>
        <taxon>Grewioideae</taxon>
        <taxon>Apeibeae</taxon>
        <taxon>Corchorus</taxon>
    </lineage>
</organism>
<dbReference type="InterPro" id="IPR051240">
    <property type="entry name" value="Mito_RNA-Proc/Resp"/>
</dbReference>
<feature type="repeat" description="PPR" evidence="3">
    <location>
        <begin position="111"/>
        <end position="145"/>
    </location>
</feature>
<sequence>MALRSLRVGTYTPTAVFRHLLLPLTSIRFLSSTSVKLPKLQPSEEADSLSQILLTQHNPFHAMESSIQLHGISLSPPLLEQILLRLQHSSKIALSFFLYSKSLPTPSPLLSTTSYNLIIDILGKVRQFDVVWQLILEMDQTDNSPDSSTFMILIRRLIAAGLTRQAIRAYDDMGCFVTADLESSDSESVTQNSSFCFCYLLDTLCKYGYVKVAVEIFNKRKSGFRVDSKMYTILISGWCKIGRIDMAERFFNEMMEKGMEPNVVTYNVILNGICRRASLHPDERFDRTIRNAEKLFDEMRQRGIEPDVTSYSIILHVYSRAHKPDLTLDKLKIMKEKGICLNVTTYTSVIKCLCSCGRLEEAEKLLSEMVSDGEDERG</sequence>
<feature type="repeat" description="PPR" evidence="3">
    <location>
        <begin position="227"/>
        <end position="261"/>
    </location>
</feature>
<proteinExistence type="inferred from homology"/>
<keyword evidence="5" id="KW-1185">Reference proteome</keyword>
<dbReference type="Proteomes" id="UP000188268">
    <property type="component" value="Unassembled WGS sequence"/>
</dbReference>